<feature type="transmembrane region" description="Helical" evidence="1">
    <location>
        <begin position="24"/>
        <end position="50"/>
    </location>
</feature>
<dbReference type="InterPro" id="IPR025241">
    <property type="entry name" value="DUF4190"/>
</dbReference>
<protein>
    <recommendedName>
        <fullName evidence="2">DUF4190 domain-containing protein</fullName>
    </recommendedName>
</protein>
<accession>A0ABP6WEN3</accession>
<evidence type="ECO:0000313" key="4">
    <source>
        <dbReference type="Proteomes" id="UP001500630"/>
    </source>
</evidence>
<keyword evidence="1" id="KW-0812">Transmembrane</keyword>
<evidence type="ECO:0000313" key="3">
    <source>
        <dbReference type="EMBL" id="GAA3548357.1"/>
    </source>
</evidence>
<name>A0ABP6WEN3_9ACTN</name>
<gene>
    <name evidence="3" type="ORF">GCM10022419_030820</name>
</gene>
<dbReference type="EMBL" id="BAABDQ010000005">
    <property type="protein sequence ID" value="GAA3548357.1"/>
    <property type="molecule type" value="Genomic_DNA"/>
</dbReference>
<organism evidence="3 4">
    <name type="scientific">Nonomuraea rosea</name>
    <dbReference type="NCBI Taxonomy" id="638574"/>
    <lineage>
        <taxon>Bacteria</taxon>
        <taxon>Bacillati</taxon>
        <taxon>Actinomycetota</taxon>
        <taxon>Actinomycetes</taxon>
        <taxon>Streptosporangiales</taxon>
        <taxon>Streptosporangiaceae</taxon>
        <taxon>Nonomuraea</taxon>
    </lineage>
</organism>
<dbReference type="Pfam" id="PF13828">
    <property type="entry name" value="DUF4190"/>
    <property type="match status" value="1"/>
</dbReference>
<keyword evidence="4" id="KW-1185">Reference proteome</keyword>
<keyword evidence="1" id="KW-1133">Transmembrane helix</keyword>
<comment type="caution">
    <text evidence="3">The sequence shown here is derived from an EMBL/GenBank/DDBJ whole genome shotgun (WGS) entry which is preliminary data.</text>
</comment>
<proteinExistence type="predicted"/>
<feature type="domain" description="DUF4190" evidence="2">
    <location>
        <begin position="25"/>
        <end position="82"/>
    </location>
</feature>
<keyword evidence="1" id="KW-0472">Membrane</keyword>
<evidence type="ECO:0000256" key="1">
    <source>
        <dbReference type="SAM" id="Phobius"/>
    </source>
</evidence>
<evidence type="ECO:0000259" key="2">
    <source>
        <dbReference type="Pfam" id="PF13828"/>
    </source>
</evidence>
<dbReference type="Proteomes" id="UP001500630">
    <property type="component" value="Unassembled WGS sequence"/>
</dbReference>
<sequence length="102" mass="10676">MSYPHYGPSAYGAPPQTHPHGTTILVLGILSLVVCTFIGPFAWVMGNTALREIDESGHYYDNRSAVQAGRICGIISSAMLILVAALIVTVVGLALITGGFSS</sequence>
<feature type="transmembrane region" description="Helical" evidence="1">
    <location>
        <begin position="71"/>
        <end position="96"/>
    </location>
</feature>
<reference evidence="4" key="1">
    <citation type="journal article" date="2019" name="Int. J. Syst. Evol. Microbiol.">
        <title>The Global Catalogue of Microorganisms (GCM) 10K type strain sequencing project: providing services to taxonomists for standard genome sequencing and annotation.</title>
        <authorList>
            <consortium name="The Broad Institute Genomics Platform"/>
            <consortium name="The Broad Institute Genome Sequencing Center for Infectious Disease"/>
            <person name="Wu L."/>
            <person name="Ma J."/>
        </authorList>
    </citation>
    <scope>NUCLEOTIDE SEQUENCE [LARGE SCALE GENOMIC DNA]</scope>
    <source>
        <strain evidence="4">JCM 17326</strain>
    </source>
</reference>